<feature type="region of interest" description="Disordered" evidence="1">
    <location>
        <begin position="442"/>
        <end position="477"/>
    </location>
</feature>
<protein>
    <submittedName>
        <fullName evidence="3">Uncharacterized protein LOC116304100 isoform X1</fullName>
    </submittedName>
</protein>
<gene>
    <name evidence="3" type="primary">LOC116304100</name>
</gene>
<dbReference type="Proteomes" id="UP000515163">
    <property type="component" value="Unplaced"/>
</dbReference>
<feature type="region of interest" description="Disordered" evidence="1">
    <location>
        <begin position="383"/>
        <end position="407"/>
    </location>
</feature>
<evidence type="ECO:0000256" key="1">
    <source>
        <dbReference type="SAM" id="MobiDB-lite"/>
    </source>
</evidence>
<feature type="compositionally biased region" description="Low complexity" evidence="1">
    <location>
        <begin position="640"/>
        <end position="674"/>
    </location>
</feature>
<dbReference type="InterPro" id="IPR001084">
    <property type="entry name" value="MAP_tubulin-bd_rpt"/>
</dbReference>
<feature type="compositionally biased region" description="Low complexity" evidence="1">
    <location>
        <begin position="587"/>
        <end position="608"/>
    </location>
</feature>
<dbReference type="InParanoid" id="A0A6P8IRV8"/>
<dbReference type="KEGG" id="aten:116304100"/>
<name>A0A6P8IRV8_ACTTE</name>
<organism evidence="2 3">
    <name type="scientific">Actinia tenebrosa</name>
    <name type="common">Australian red waratah sea anemone</name>
    <dbReference type="NCBI Taxonomy" id="6105"/>
    <lineage>
        <taxon>Eukaryota</taxon>
        <taxon>Metazoa</taxon>
        <taxon>Cnidaria</taxon>
        <taxon>Anthozoa</taxon>
        <taxon>Hexacorallia</taxon>
        <taxon>Actiniaria</taxon>
        <taxon>Actiniidae</taxon>
        <taxon>Actinia</taxon>
    </lineage>
</organism>
<feature type="compositionally biased region" description="Basic and acidic residues" evidence="1">
    <location>
        <begin position="575"/>
        <end position="586"/>
    </location>
</feature>
<sequence>MWTALGMYALKETWKEKKKLRKLRRKIKEGSLRQVIIPSESLYTNSSYLPSFDEVKVQEELSDFYDPTTDKFSKYAEFEYSMGGNLKLYEDHIAISSPKRKIKKPSLSPYKAGLEYERSKLESSTDLNSDLQSESMDTPLKGGKDAIFSDGRRFNKHGDDIDFGTSRLSTSIENLDISDMSGRFSRKDVHDSDGCDDISIRRFHGNSNDRDYSPIRREQTRSLDRQGDFSTTESKHDMERDFSPVHSTDQVLLETKEYYKAKSSLTAKSKNHVLESASKSASGNIVSNAHEQTKPNEDINVLESLSRYDLTLSYVNQQNMTLQNGDYNGDLDIDLSDLSSDVFTDSEIPMTIPDANEWSRNRQAKDFYPDSPTSECAFFKTPCSSRKNSLDSSLSEESLSDKEPDIRGKIQVPVRKSIVTNGHNGYTNGVSKVKTKGALILNGKPKSSVTPSQKPVIKNDKSKVGSTENMKYKRGGKGKISTKKIDYARDVKSKVDSFRNKNHVPGGGNKKITNGRINNYKHVETRTDTHGVEAYSNLPAEFQEIARRLARQDKDLRDVTGGGSRPRSRLSSRSSRGESPRERSPTRSDNLAKYSRLSASSSSLVSGKSKMRRNPSLHPRPVTPSLSRSHPATSCTLYNSRSRPSSRQASRSSSPVRSRNSSPSRGRSSRPSSPTNKRTSRSNSPSNSRNPRRSSVSGGSSAGARSKTPTRSSSRSRLDDTRPSTPVMDIFAHSTSRSLFQVVPVNR</sequence>
<dbReference type="OrthoDB" id="9378527at2759"/>
<feature type="compositionally biased region" description="Low complexity" evidence="1">
    <location>
        <begin position="681"/>
        <end position="715"/>
    </location>
</feature>
<evidence type="ECO:0000313" key="2">
    <source>
        <dbReference type="Proteomes" id="UP000515163"/>
    </source>
</evidence>
<accession>A0A6P8IRV8</accession>
<evidence type="ECO:0000313" key="3">
    <source>
        <dbReference type="RefSeq" id="XP_031569617.1"/>
    </source>
</evidence>
<feature type="compositionally biased region" description="Low complexity" evidence="1">
    <location>
        <begin position="384"/>
        <end position="397"/>
    </location>
</feature>
<reference evidence="3" key="1">
    <citation type="submission" date="2025-08" db="UniProtKB">
        <authorList>
            <consortium name="RefSeq"/>
        </authorList>
    </citation>
    <scope>IDENTIFICATION</scope>
    <source>
        <tissue evidence="3">Tentacle</tissue>
    </source>
</reference>
<feature type="region of interest" description="Disordered" evidence="1">
    <location>
        <begin position="123"/>
        <end position="149"/>
    </location>
</feature>
<dbReference type="GO" id="GO:0015631">
    <property type="term" value="F:tubulin binding"/>
    <property type="evidence" value="ECO:0007669"/>
    <property type="project" value="InterPro"/>
</dbReference>
<dbReference type="RefSeq" id="XP_031569617.1">
    <property type="nucleotide sequence ID" value="XM_031713757.1"/>
</dbReference>
<feature type="compositionally biased region" description="Polar residues" evidence="1">
    <location>
        <begin position="124"/>
        <end position="136"/>
    </location>
</feature>
<feature type="compositionally biased region" description="Basic and acidic residues" evidence="1">
    <location>
        <begin position="207"/>
        <end position="240"/>
    </location>
</feature>
<dbReference type="PROSITE" id="PS51491">
    <property type="entry name" value="TAU_MAP_2"/>
    <property type="match status" value="1"/>
</dbReference>
<proteinExistence type="predicted"/>
<feature type="region of interest" description="Disordered" evidence="1">
    <location>
        <begin position="183"/>
        <end position="240"/>
    </location>
</feature>
<dbReference type="Pfam" id="PF00418">
    <property type="entry name" value="Tubulin-binding"/>
    <property type="match status" value="1"/>
</dbReference>
<feature type="compositionally biased region" description="Polar residues" evidence="1">
    <location>
        <begin position="624"/>
        <end position="639"/>
    </location>
</feature>
<keyword evidence="2" id="KW-1185">Reference proteome</keyword>
<dbReference type="GeneID" id="116304100"/>
<feature type="region of interest" description="Disordered" evidence="1">
    <location>
        <begin position="552"/>
        <end position="727"/>
    </location>
</feature>
<dbReference type="AlphaFoldDB" id="A0A6P8IRV8"/>